<dbReference type="InterPro" id="IPR013103">
    <property type="entry name" value="RVT_2"/>
</dbReference>
<dbReference type="Pfam" id="PF07727">
    <property type="entry name" value="RVT_2"/>
    <property type="match status" value="1"/>
</dbReference>
<dbReference type="SUPFAM" id="SSF56672">
    <property type="entry name" value="DNA/RNA polymerases"/>
    <property type="match status" value="1"/>
</dbReference>
<sequence>MQQPQGFRDPQFPQHVCKLQKAIYGLRQTPRAWYTKLRNFLLSIGFIISKSDNSLFIHLQKKFTMFLLIYVDDIIIIDTSSQQVQRFITTLAHRFSLKDLGPLAYFLRVEAIHTSSDLFLFQYKYIRDLLEKHNMFGANAISTSISSTVSLKLHDGALPTDPTKYRQVIGSMQVLWYLKGTIHLGLFHRNHSPLTLHAFANADWAGNFDDRTSTSVYVVFLGCNPISWSSKKQKTVARSSTEAEYRAIATTAAEINWVQNLFYELQAQSLSTPTIYWDNVGATYVCANPVFHSCMKHIAIDFHFVRDQVSKKLLCVSHIHTFDQLVDSLTTPLPRLQFLNHRSKIGIQDGSSILRGHERKTR</sequence>
<feature type="domain" description="Reverse transcriptase Ty1/copia-type" evidence="1">
    <location>
        <begin position="1"/>
        <end position="145"/>
    </location>
</feature>
<dbReference type="AlphaFoldDB" id="A0A438K1Z9"/>
<gene>
    <name evidence="2" type="primary">RE1_1531</name>
    <name evidence="2" type="ORF">CK203_007805</name>
</gene>
<dbReference type="CDD" id="cd09272">
    <property type="entry name" value="RNase_HI_RT_Ty1"/>
    <property type="match status" value="1"/>
</dbReference>
<accession>A0A438K1Z9</accession>
<reference evidence="2 3" key="1">
    <citation type="journal article" date="2018" name="PLoS Genet.">
        <title>Population sequencing reveals clonal diversity and ancestral inbreeding in the grapevine cultivar Chardonnay.</title>
        <authorList>
            <person name="Roach M.J."/>
            <person name="Johnson D.L."/>
            <person name="Bohlmann J."/>
            <person name="van Vuuren H.J."/>
            <person name="Jones S.J."/>
            <person name="Pretorius I.S."/>
            <person name="Schmidt S.A."/>
            <person name="Borneman A.R."/>
        </authorList>
    </citation>
    <scope>NUCLEOTIDE SEQUENCE [LARGE SCALE GENOMIC DNA]</scope>
    <source>
        <strain evidence="3">cv. Chardonnay</strain>
        <tissue evidence="2">Leaf</tissue>
    </source>
</reference>
<proteinExistence type="predicted"/>
<evidence type="ECO:0000259" key="1">
    <source>
        <dbReference type="Pfam" id="PF07727"/>
    </source>
</evidence>
<name>A0A438K1Z9_VITVI</name>
<protein>
    <submittedName>
        <fullName evidence="2">Retrovirus-related Pol polyprotein from transposon RE1</fullName>
    </submittedName>
</protein>
<dbReference type="PANTHER" id="PTHR11439:SF455">
    <property type="entry name" value="RLK (RECEPTOR-LIKE PROTEIN KINASE) 8, PUTATIVE-RELATED"/>
    <property type="match status" value="1"/>
</dbReference>
<evidence type="ECO:0000313" key="3">
    <source>
        <dbReference type="Proteomes" id="UP000288805"/>
    </source>
</evidence>
<dbReference type="PANTHER" id="PTHR11439">
    <property type="entry name" value="GAG-POL-RELATED RETROTRANSPOSON"/>
    <property type="match status" value="1"/>
</dbReference>
<organism evidence="2 3">
    <name type="scientific">Vitis vinifera</name>
    <name type="common">Grape</name>
    <dbReference type="NCBI Taxonomy" id="29760"/>
    <lineage>
        <taxon>Eukaryota</taxon>
        <taxon>Viridiplantae</taxon>
        <taxon>Streptophyta</taxon>
        <taxon>Embryophyta</taxon>
        <taxon>Tracheophyta</taxon>
        <taxon>Spermatophyta</taxon>
        <taxon>Magnoliopsida</taxon>
        <taxon>eudicotyledons</taxon>
        <taxon>Gunneridae</taxon>
        <taxon>Pentapetalae</taxon>
        <taxon>rosids</taxon>
        <taxon>Vitales</taxon>
        <taxon>Vitaceae</taxon>
        <taxon>Viteae</taxon>
        <taxon>Vitis</taxon>
    </lineage>
</organism>
<dbReference type="EMBL" id="QGNW01000019">
    <property type="protein sequence ID" value="RVX15221.1"/>
    <property type="molecule type" value="Genomic_DNA"/>
</dbReference>
<dbReference type="InterPro" id="IPR043502">
    <property type="entry name" value="DNA/RNA_pol_sf"/>
</dbReference>
<dbReference type="Proteomes" id="UP000288805">
    <property type="component" value="Unassembled WGS sequence"/>
</dbReference>
<evidence type="ECO:0000313" key="2">
    <source>
        <dbReference type="EMBL" id="RVX15221.1"/>
    </source>
</evidence>
<comment type="caution">
    <text evidence="2">The sequence shown here is derived from an EMBL/GenBank/DDBJ whole genome shotgun (WGS) entry which is preliminary data.</text>
</comment>